<organism evidence="1">
    <name type="scientific">Anguilla anguilla</name>
    <name type="common">European freshwater eel</name>
    <name type="synonym">Muraena anguilla</name>
    <dbReference type="NCBI Taxonomy" id="7936"/>
    <lineage>
        <taxon>Eukaryota</taxon>
        <taxon>Metazoa</taxon>
        <taxon>Chordata</taxon>
        <taxon>Craniata</taxon>
        <taxon>Vertebrata</taxon>
        <taxon>Euteleostomi</taxon>
        <taxon>Actinopterygii</taxon>
        <taxon>Neopterygii</taxon>
        <taxon>Teleostei</taxon>
        <taxon>Anguilliformes</taxon>
        <taxon>Anguillidae</taxon>
        <taxon>Anguilla</taxon>
    </lineage>
</organism>
<dbReference type="EMBL" id="GBXM01023114">
    <property type="protein sequence ID" value="JAH85463.1"/>
    <property type="molecule type" value="Transcribed_RNA"/>
</dbReference>
<proteinExistence type="predicted"/>
<reference evidence="1" key="1">
    <citation type="submission" date="2014-11" db="EMBL/GenBank/DDBJ databases">
        <authorList>
            <person name="Amaro Gonzalez C."/>
        </authorList>
    </citation>
    <scope>NUCLEOTIDE SEQUENCE</scope>
</reference>
<protein>
    <submittedName>
        <fullName evidence="1">Uncharacterized protein</fullName>
    </submittedName>
</protein>
<sequence>MHELYTECKCFPYSCNVPIPDLLRKATTKKDQLVNGNDPPAAACAENKLLQLLPPQRYPGNTNLHRTENQTSLIPEIYATLSSHPHSQ</sequence>
<accession>A0A0E9W7K9</accession>
<dbReference type="AlphaFoldDB" id="A0A0E9W7K9"/>
<evidence type="ECO:0000313" key="1">
    <source>
        <dbReference type="EMBL" id="JAH85463.1"/>
    </source>
</evidence>
<name>A0A0E9W7K9_ANGAN</name>
<reference evidence="1" key="2">
    <citation type="journal article" date="2015" name="Fish Shellfish Immunol.">
        <title>Early steps in the European eel (Anguilla anguilla)-Vibrio vulnificus interaction in the gills: Role of the RtxA13 toxin.</title>
        <authorList>
            <person name="Callol A."/>
            <person name="Pajuelo D."/>
            <person name="Ebbesson L."/>
            <person name="Teles M."/>
            <person name="MacKenzie S."/>
            <person name="Amaro C."/>
        </authorList>
    </citation>
    <scope>NUCLEOTIDE SEQUENCE</scope>
</reference>